<comment type="similarity">
    <text evidence="1">Belongs to the vitamin uptake transporter (VUT/ECF) (TC 2.A.88) family. Q precursor transporter subfamily.</text>
</comment>
<dbReference type="RefSeq" id="WP_183987545.1">
    <property type="nucleotide sequence ID" value="NZ_JACHHG010000007.1"/>
</dbReference>
<dbReference type="HAMAP" id="MF_02088">
    <property type="entry name" value="Q_prec_transport"/>
    <property type="match status" value="1"/>
</dbReference>
<keyword evidence="1" id="KW-0472">Membrane</keyword>
<sequence length="225" mass="24689">MFRYFDIIVGLFVAVLLISNLASSAKIVQLGPFVYDAGTLLFPLSYLFGDLLTEVYGYARARRAIWIGFMASALFALTVAVVGIVPGEAAWAQNVGQDAYNKVLASAPRIVLASFVAYLAGSFVNAYIMARLKVVTRGRYLWTRTIGSTVIGQAVDTALFVLLAFLGAPGFSGELIWSMIASNYLFKVGLEVVLTPLTYAVVRALKRAEKQDVYDERTNFNPFRL</sequence>
<dbReference type="EMBL" id="JACHHG010000007">
    <property type="protein sequence ID" value="MBB6098793.1"/>
    <property type="molecule type" value="Genomic_DNA"/>
</dbReference>
<feature type="transmembrane region" description="Helical" evidence="1">
    <location>
        <begin position="64"/>
        <end position="85"/>
    </location>
</feature>
<keyword evidence="1" id="KW-0812">Transmembrane</keyword>
<dbReference type="PANTHER" id="PTHR34300:SF2">
    <property type="entry name" value="QUEUOSINE PRECURSOR TRANSPORTER-RELATED"/>
    <property type="match status" value="1"/>
</dbReference>
<comment type="caution">
    <text evidence="2">The sequence shown here is derived from an EMBL/GenBank/DDBJ whole genome shotgun (WGS) entry which is preliminary data.</text>
</comment>
<name>A0A841I0Q7_9DEIO</name>
<feature type="transmembrane region" description="Helical" evidence="1">
    <location>
        <begin position="184"/>
        <end position="202"/>
    </location>
</feature>
<evidence type="ECO:0000313" key="2">
    <source>
        <dbReference type="EMBL" id="MBB6098793.1"/>
    </source>
</evidence>
<feature type="transmembrane region" description="Helical" evidence="1">
    <location>
        <begin position="110"/>
        <end position="130"/>
    </location>
</feature>
<dbReference type="Proteomes" id="UP000569951">
    <property type="component" value="Unassembled WGS sequence"/>
</dbReference>
<protein>
    <recommendedName>
        <fullName evidence="1">Probable queuosine precursor transporter</fullName>
        <shortName evidence="1">Q precursor transporter</shortName>
    </recommendedName>
</protein>
<keyword evidence="1" id="KW-0813">Transport</keyword>
<evidence type="ECO:0000313" key="3">
    <source>
        <dbReference type="Proteomes" id="UP000569951"/>
    </source>
</evidence>
<dbReference type="InterPro" id="IPR003744">
    <property type="entry name" value="YhhQ"/>
</dbReference>
<keyword evidence="3" id="KW-1185">Reference proteome</keyword>
<feature type="transmembrane region" description="Helical" evidence="1">
    <location>
        <begin position="150"/>
        <end position="172"/>
    </location>
</feature>
<keyword evidence="1" id="KW-1133">Transmembrane helix</keyword>
<gene>
    <name evidence="2" type="ORF">HNR42_002228</name>
</gene>
<reference evidence="2 3" key="1">
    <citation type="submission" date="2020-08" db="EMBL/GenBank/DDBJ databases">
        <title>Genomic Encyclopedia of Type Strains, Phase IV (KMG-IV): sequencing the most valuable type-strain genomes for metagenomic binning, comparative biology and taxonomic classification.</title>
        <authorList>
            <person name="Goeker M."/>
        </authorList>
    </citation>
    <scope>NUCLEOTIDE SEQUENCE [LARGE SCALE GENOMIC DNA]</scope>
    <source>
        <strain evidence="2 3">DSM 21458</strain>
    </source>
</reference>
<comment type="function">
    <text evidence="1">Involved in the import of queuosine (Q) precursors, required for Q precursor salvage.</text>
</comment>
<dbReference type="GO" id="GO:0022857">
    <property type="term" value="F:transmembrane transporter activity"/>
    <property type="evidence" value="ECO:0007669"/>
    <property type="project" value="UniProtKB-UniRule"/>
</dbReference>
<organism evidence="2 3">
    <name type="scientific">Deinobacterium chartae</name>
    <dbReference type="NCBI Taxonomy" id="521158"/>
    <lineage>
        <taxon>Bacteria</taxon>
        <taxon>Thermotogati</taxon>
        <taxon>Deinococcota</taxon>
        <taxon>Deinococci</taxon>
        <taxon>Deinococcales</taxon>
        <taxon>Deinococcaceae</taxon>
        <taxon>Deinobacterium</taxon>
    </lineage>
</organism>
<comment type="subcellular location">
    <subcellularLocation>
        <location evidence="1">Cell membrane</location>
        <topology evidence="1">Multi-pass membrane protein</topology>
    </subcellularLocation>
</comment>
<dbReference type="PANTHER" id="PTHR34300">
    <property type="entry name" value="QUEUOSINE PRECURSOR TRANSPORTER-RELATED"/>
    <property type="match status" value="1"/>
</dbReference>
<dbReference type="Pfam" id="PF02592">
    <property type="entry name" value="Vut_1"/>
    <property type="match status" value="1"/>
</dbReference>
<dbReference type="AlphaFoldDB" id="A0A841I0Q7"/>
<proteinExistence type="inferred from homology"/>
<accession>A0A841I0Q7</accession>
<dbReference type="GO" id="GO:0005886">
    <property type="term" value="C:plasma membrane"/>
    <property type="evidence" value="ECO:0007669"/>
    <property type="project" value="UniProtKB-SubCell"/>
</dbReference>
<dbReference type="NCBIfam" id="TIGR00697">
    <property type="entry name" value="queuosine precursor transporter"/>
    <property type="match status" value="1"/>
</dbReference>
<evidence type="ECO:0000256" key="1">
    <source>
        <dbReference type="HAMAP-Rule" id="MF_02088"/>
    </source>
</evidence>
<feature type="transmembrane region" description="Helical" evidence="1">
    <location>
        <begin position="34"/>
        <end position="52"/>
    </location>
</feature>
<keyword evidence="1" id="KW-1003">Cell membrane</keyword>